<proteinExistence type="inferred from homology"/>
<dbReference type="Gene3D" id="3.40.20.10">
    <property type="entry name" value="Severin"/>
    <property type="match status" value="1"/>
</dbReference>
<keyword evidence="9" id="KW-0653">Protein transport</keyword>
<dbReference type="SUPFAM" id="SSF82919">
    <property type="entry name" value="Zn-finger domain of Sec23/24"/>
    <property type="match status" value="1"/>
</dbReference>
<keyword evidence="8" id="KW-0931">ER-Golgi transport</keyword>
<feature type="region of interest" description="Disordered" evidence="13">
    <location>
        <begin position="230"/>
        <end position="388"/>
    </location>
</feature>
<dbReference type="OrthoDB" id="49016at2759"/>
<evidence type="ECO:0000256" key="7">
    <source>
        <dbReference type="ARBA" id="ARBA00022824"/>
    </source>
</evidence>
<feature type="region of interest" description="Disordered" evidence="13">
    <location>
        <begin position="1"/>
        <end position="60"/>
    </location>
</feature>
<dbReference type="InterPro" id="IPR006895">
    <property type="entry name" value="Znf_Sec23_Sec24"/>
</dbReference>
<feature type="region of interest" description="Disordered" evidence="13">
    <location>
        <begin position="722"/>
        <end position="742"/>
    </location>
</feature>
<dbReference type="InterPro" id="IPR006896">
    <property type="entry name" value="Sec23/24_trunk_dom"/>
</dbReference>
<feature type="compositionally biased region" description="Low complexity" evidence="13">
    <location>
        <begin position="331"/>
        <end position="349"/>
    </location>
</feature>
<feature type="domain" description="Gelsolin-like" evidence="14">
    <location>
        <begin position="1044"/>
        <end position="1117"/>
    </location>
</feature>
<dbReference type="GO" id="GO:0006886">
    <property type="term" value="P:intracellular protein transport"/>
    <property type="evidence" value="ECO:0007669"/>
    <property type="project" value="InterPro"/>
</dbReference>
<protein>
    <submittedName>
        <fullName evidence="19">Uncharacterized protein</fullName>
    </submittedName>
</protein>
<keyword evidence="20" id="KW-1185">Reference proteome</keyword>
<dbReference type="SUPFAM" id="SSF82754">
    <property type="entry name" value="C-terminal, gelsolin-like domain of Sec23/24"/>
    <property type="match status" value="1"/>
</dbReference>
<evidence type="ECO:0000256" key="3">
    <source>
        <dbReference type="ARBA" id="ARBA00004397"/>
    </source>
</evidence>
<dbReference type="CDD" id="cd01479">
    <property type="entry name" value="Sec24-like"/>
    <property type="match status" value="1"/>
</dbReference>
<dbReference type="Gene3D" id="1.20.120.730">
    <property type="entry name" value="Sec23/Sec24 helical domain"/>
    <property type="match status" value="1"/>
</dbReference>
<feature type="compositionally biased region" description="Polar residues" evidence="13">
    <location>
        <begin position="39"/>
        <end position="60"/>
    </location>
</feature>
<evidence type="ECO:0000256" key="1">
    <source>
        <dbReference type="ARBA" id="ARBA00004299"/>
    </source>
</evidence>
<evidence type="ECO:0000256" key="13">
    <source>
        <dbReference type="SAM" id="MobiDB-lite"/>
    </source>
</evidence>
<keyword evidence="7" id="KW-0256">Endoplasmic reticulum</keyword>
<keyword evidence="10" id="KW-0333">Golgi apparatus</keyword>
<dbReference type="Gene3D" id="2.30.30.380">
    <property type="entry name" value="Zn-finger domain of Sec23/24"/>
    <property type="match status" value="1"/>
</dbReference>
<dbReference type="GO" id="GO:0005789">
    <property type="term" value="C:endoplasmic reticulum membrane"/>
    <property type="evidence" value="ECO:0007669"/>
    <property type="project" value="UniProtKB-SubCell"/>
</dbReference>
<evidence type="ECO:0000259" key="16">
    <source>
        <dbReference type="Pfam" id="PF04811"/>
    </source>
</evidence>
<feature type="domain" description="Zinc finger Sec23/Sec24-type" evidence="15">
    <location>
        <begin position="505"/>
        <end position="541"/>
    </location>
</feature>
<dbReference type="SUPFAM" id="SSF81995">
    <property type="entry name" value="beta-sandwich domain of Sec23/24"/>
    <property type="match status" value="1"/>
</dbReference>
<evidence type="ECO:0000256" key="8">
    <source>
        <dbReference type="ARBA" id="ARBA00022892"/>
    </source>
</evidence>
<dbReference type="GO" id="GO:0000149">
    <property type="term" value="F:SNARE binding"/>
    <property type="evidence" value="ECO:0007669"/>
    <property type="project" value="TreeGrafter"/>
</dbReference>
<keyword evidence="5" id="KW-0813">Transport</keyword>
<dbReference type="GO" id="GO:0008270">
    <property type="term" value="F:zinc ion binding"/>
    <property type="evidence" value="ECO:0007669"/>
    <property type="project" value="InterPro"/>
</dbReference>
<keyword evidence="6" id="KW-0963">Cytoplasm</keyword>
<feature type="compositionally biased region" description="Low complexity" evidence="13">
    <location>
        <begin position="9"/>
        <end position="38"/>
    </location>
</feature>
<evidence type="ECO:0000313" key="19">
    <source>
        <dbReference type="EMBL" id="CAH1392414.1"/>
    </source>
</evidence>
<feature type="domain" description="Sec23/Sec24 trunk" evidence="16">
    <location>
        <begin position="578"/>
        <end position="817"/>
    </location>
</feature>
<dbReference type="FunFam" id="2.30.30.380:FF:000004">
    <property type="entry name" value="SEC24 homolog B, COPII coat complex component"/>
    <property type="match status" value="1"/>
</dbReference>
<dbReference type="GO" id="GO:0090110">
    <property type="term" value="P:COPII-coated vesicle cargo loading"/>
    <property type="evidence" value="ECO:0007669"/>
    <property type="project" value="TreeGrafter"/>
</dbReference>
<evidence type="ECO:0000313" key="20">
    <source>
        <dbReference type="Proteomes" id="UP001152798"/>
    </source>
</evidence>
<evidence type="ECO:0000259" key="17">
    <source>
        <dbReference type="Pfam" id="PF04815"/>
    </source>
</evidence>
<gene>
    <name evidence="19" type="ORF">NEZAVI_LOCUS3229</name>
</gene>
<sequence>MNGQSCTYSDSGNGTPTPSSTSYPASLSSQSSRDTSPSRLQPNLNHINSEKSLNSSGNYMNYKSHDTYTNANSVYGQIYPDSSAPTNRATVPPYISDTSNDINQSQRLGQPQLRPFTTSSQIISSLGSTVSKPVYSSSHLNQITNDQKQFGNQYSTQKLDSVMQPKASESNLVKNHETMPTSNLAISDYYQGYTQTMNNPYRQENVLPNQTMKPEQQYHAQTQGYQVQKPLISPTSNPYMNSVPQDSQSYPQSPAEAPRSTYQQGYYQPPTSSVMSGRPQMNLPMTQSRSLDEPISSGPPRTNVLGIIPYATEPATSQVARPKLPDGGGYYQPMQPQQQPQQIQQQQPPRVAPRPPAPIKPRGYPPPPYQQYPSYSQPQNNAGLPPYSQTMSGGYAGYPSGDELANQMSHLSVSQLGFNKLWGRDTVDLMKCRDVLPPTRVEAPPIRLSQEYYDSTKVSPEIFRCTLTKIPETKSLLDKSRLPLGVLIHPFKDLNQLSVIQCTVIVRCRACRTYINPFVFFVDSKHWKCNLCFRVNDLPEEFQYDPLTKTYGDPTRRPEIKSATIEFIAPSEYMVRPPQPAAYVFVLDVSRLAIDSGYLRIFCDCLLSQLEALPGDSRTAVAFITYDSAVHYYSLADTQAQPHQMVVVDIDDMFVPCPENLLVNLSECLGLVRDLLRELPNKYRESYDTGTAVGPALQAAYKLLAATGGRVTLVTSCLANSGPGKLPSREDPNQRSGEGLNQSHLNPVTDFYKKLALDCSGQQIAVDLFVLNSQFVDLASLTGVSRFSGGCIHHFPLFSAKNPHHVESFQRSLQRYLCRKIGFESVMRLRCTRGLSIHTFHGNFFVRSTDLLSLPNVNPDAGFGMQVSIDENLTDIQTVCFQAALLYTSSKGERRIRVHTLCLPIASNLSDVLHGADQQCIVGLLAKMAVDRCHQSSLSDAREAFVNVVADMLSAFRITQSGVSPTSLIAPTSLSLLPLYVLALLKYIAFRVGQSTRLDDRVFAMCQMKSLPPSQLIQAIYPDLYPIFNINELPLVTIGEDQVVQPPLLHLSAERIDSTGVYLMDDGTTIIIYVGHNISPSIAVSFFGVPSFSAINSNMFELPELNTPESKKLRGFISYLQNEKPVAPTVLIIRDDSQQRHLFVEKLIEDKTESGHSYYEFLQRVKVLVK</sequence>
<feature type="compositionally biased region" description="Polar residues" evidence="13">
    <location>
        <begin position="233"/>
        <end position="252"/>
    </location>
</feature>
<dbReference type="Gene3D" id="2.60.40.1670">
    <property type="entry name" value="beta-sandwich domain of Sec23/24"/>
    <property type="match status" value="1"/>
</dbReference>
<keyword evidence="11" id="KW-0472">Membrane</keyword>
<dbReference type="Pfam" id="PF04815">
    <property type="entry name" value="Sec23_helical"/>
    <property type="match status" value="1"/>
</dbReference>
<comment type="subcellular location">
    <subcellularLocation>
        <location evidence="1">Cytoplasmic vesicle</location>
        <location evidence="1">COPII-coated vesicle membrane</location>
        <topology evidence="1">Peripheral membrane protein</topology>
        <orientation evidence="1">Cytoplasmic side</orientation>
    </subcellularLocation>
    <subcellularLocation>
        <location evidence="3">Endoplasmic reticulum membrane</location>
        <topology evidence="3">Peripheral membrane protein</topology>
        <orientation evidence="3">Cytoplasmic side</orientation>
    </subcellularLocation>
    <subcellularLocation>
        <location evidence="2">Golgi apparatus membrane</location>
    </subcellularLocation>
</comment>
<comment type="similarity">
    <text evidence="4">Belongs to the SEC23/SEC24 family. SEC24 subfamily.</text>
</comment>
<dbReference type="Pfam" id="PF00626">
    <property type="entry name" value="Gelsolin"/>
    <property type="match status" value="1"/>
</dbReference>
<reference evidence="19" key="1">
    <citation type="submission" date="2022-01" db="EMBL/GenBank/DDBJ databases">
        <authorList>
            <person name="King R."/>
        </authorList>
    </citation>
    <scope>NUCLEOTIDE SEQUENCE</scope>
</reference>
<dbReference type="AlphaFoldDB" id="A0A9P0GYF8"/>
<dbReference type="GO" id="GO:0030127">
    <property type="term" value="C:COPII vesicle coat"/>
    <property type="evidence" value="ECO:0007669"/>
    <property type="project" value="InterPro"/>
</dbReference>
<evidence type="ECO:0000259" key="14">
    <source>
        <dbReference type="Pfam" id="PF00626"/>
    </source>
</evidence>
<evidence type="ECO:0000256" key="2">
    <source>
        <dbReference type="ARBA" id="ARBA00004394"/>
    </source>
</evidence>
<feature type="domain" description="Sec23/Sec24 beta-sandwich" evidence="18">
    <location>
        <begin position="822"/>
        <end position="905"/>
    </location>
</feature>
<evidence type="ECO:0000256" key="5">
    <source>
        <dbReference type="ARBA" id="ARBA00022448"/>
    </source>
</evidence>
<dbReference type="InterPro" id="IPR036180">
    <property type="entry name" value="Gelsolin-like_dom_sf"/>
</dbReference>
<dbReference type="InterPro" id="IPR041742">
    <property type="entry name" value="Sec24-like_trunk_dom"/>
</dbReference>
<dbReference type="InterPro" id="IPR050550">
    <property type="entry name" value="SEC23_SEC24_subfamily"/>
</dbReference>
<keyword evidence="12" id="KW-0968">Cytoplasmic vesicle</keyword>
<evidence type="ECO:0000256" key="4">
    <source>
        <dbReference type="ARBA" id="ARBA00008334"/>
    </source>
</evidence>
<evidence type="ECO:0000256" key="12">
    <source>
        <dbReference type="ARBA" id="ARBA00023329"/>
    </source>
</evidence>
<evidence type="ECO:0000256" key="9">
    <source>
        <dbReference type="ARBA" id="ARBA00022927"/>
    </source>
</evidence>
<evidence type="ECO:0000256" key="10">
    <source>
        <dbReference type="ARBA" id="ARBA00023034"/>
    </source>
</evidence>
<dbReference type="Gene3D" id="3.40.50.410">
    <property type="entry name" value="von Willebrand factor, type A domain"/>
    <property type="match status" value="1"/>
</dbReference>
<dbReference type="InterPro" id="IPR036465">
    <property type="entry name" value="vWFA_dom_sf"/>
</dbReference>
<evidence type="ECO:0000256" key="6">
    <source>
        <dbReference type="ARBA" id="ARBA00022490"/>
    </source>
</evidence>
<dbReference type="EMBL" id="OV725077">
    <property type="protein sequence ID" value="CAH1392414.1"/>
    <property type="molecule type" value="Genomic_DNA"/>
</dbReference>
<feature type="domain" description="Sec23/Sec24 helical" evidence="17">
    <location>
        <begin position="917"/>
        <end position="1017"/>
    </location>
</feature>
<dbReference type="SUPFAM" id="SSF53300">
    <property type="entry name" value="vWA-like"/>
    <property type="match status" value="1"/>
</dbReference>
<dbReference type="PANTHER" id="PTHR13803">
    <property type="entry name" value="SEC24-RELATED PROTEIN"/>
    <property type="match status" value="1"/>
</dbReference>
<dbReference type="InterPro" id="IPR036175">
    <property type="entry name" value="Sec23/24_helical_dom_sf"/>
</dbReference>
<accession>A0A9P0GYF8</accession>
<dbReference type="InterPro" id="IPR007123">
    <property type="entry name" value="Gelsolin-like_dom"/>
</dbReference>
<organism evidence="19 20">
    <name type="scientific">Nezara viridula</name>
    <name type="common">Southern green stink bug</name>
    <name type="synonym">Cimex viridulus</name>
    <dbReference type="NCBI Taxonomy" id="85310"/>
    <lineage>
        <taxon>Eukaryota</taxon>
        <taxon>Metazoa</taxon>
        <taxon>Ecdysozoa</taxon>
        <taxon>Arthropoda</taxon>
        <taxon>Hexapoda</taxon>
        <taxon>Insecta</taxon>
        <taxon>Pterygota</taxon>
        <taxon>Neoptera</taxon>
        <taxon>Paraneoptera</taxon>
        <taxon>Hemiptera</taxon>
        <taxon>Heteroptera</taxon>
        <taxon>Panheteroptera</taxon>
        <taxon>Pentatomomorpha</taxon>
        <taxon>Pentatomoidea</taxon>
        <taxon>Pentatomidae</taxon>
        <taxon>Pentatominae</taxon>
        <taxon>Nezara</taxon>
    </lineage>
</organism>
<evidence type="ECO:0000259" key="15">
    <source>
        <dbReference type="Pfam" id="PF04810"/>
    </source>
</evidence>
<dbReference type="Pfam" id="PF04811">
    <property type="entry name" value="Sec23_trunk"/>
    <property type="match status" value="1"/>
</dbReference>
<dbReference type="SUPFAM" id="SSF81811">
    <property type="entry name" value="Helical domain of Sec23/24"/>
    <property type="match status" value="1"/>
</dbReference>
<dbReference type="InterPro" id="IPR029006">
    <property type="entry name" value="ADF-H/Gelsolin-like_dom_sf"/>
</dbReference>
<dbReference type="InterPro" id="IPR036174">
    <property type="entry name" value="Znf_Sec23_Sec24_sf"/>
</dbReference>
<dbReference type="InterPro" id="IPR012990">
    <property type="entry name" value="Beta-sandwich_Sec23_24"/>
</dbReference>
<feature type="compositionally biased region" description="Pro residues" evidence="13">
    <location>
        <begin position="350"/>
        <end position="370"/>
    </location>
</feature>
<name>A0A9P0GYF8_NEZVI</name>
<feature type="compositionally biased region" description="Polar residues" evidence="13">
    <location>
        <begin position="260"/>
        <end position="275"/>
    </location>
</feature>
<dbReference type="Proteomes" id="UP001152798">
    <property type="component" value="Chromosome 1"/>
</dbReference>
<evidence type="ECO:0000259" key="18">
    <source>
        <dbReference type="Pfam" id="PF08033"/>
    </source>
</evidence>
<dbReference type="GO" id="GO:0000139">
    <property type="term" value="C:Golgi membrane"/>
    <property type="evidence" value="ECO:0007669"/>
    <property type="project" value="UniProtKB-SubCell"/>
</dbReference>
<dbReference type="GO" id="GO:0070971">
    <property type="term" value="C:endoplasmic reticulum exit site"/>
    <property type="evidence" value="ECO:0007669"/>
    <property type="project" value="TreeGrafter"/>
</dbReference>
<evidence type="ECO:0000256" key="11">
    <source>
        <dbReference type="ARBA" id="ARBA00023136"/>
    </source>
</evidence>
<dbReference type="Pfam" id="PF04810">
    <property type="entry name" value="zf-Sec23_Sec24"/>
    <property type="match status" value="1"/>
</dbReference>
<dbReference type="InterPro" id="IPR006900">
    <property type="entry name" value="Sec23/24_helical_dom"/>
</dbReference>
<feature type="region of interest" description="Disordered" evidence="13">
    <location>
        <begin position="79"/>
        <end position="104"/>
    </location>
</feature>
<dbReference type="PANTHER" id="PTHR13803:SF39">
    <property type="entry name" value="SECRETORY 24AB, ISOFORM A"/>
    <property type="match status" value="1"/>
</dbReference>
<dbReference type="Pfam" id="PF08033">
    <property type="entry name" value="Sec23_BS"/>
    <property type="match status" value="1"/>
</dbReference>